<accession>A0A6J4HT31</accession>
<sequence>CAAWSATCTATRPRSPRATPRTRSGATPSSTFQTQRAGRL</sequence>
<name>A0A6J4HT31_9CHLR</name>
<evidence type="ECO:0000313" key="2">
    <source>
        <dbReference type="EMBL" id="CAA9232211.1"/>
    </source>
</evidence>
<proteinExistence type="predicted"/>
<organism evidence="2">
    <name type="scientific">uncultured Chloroflexia bacterium</name>
    <dbReference type="NCBI Taxonomy" id="1672391"/>
    <lineage>
        <taxon>Bacteria</taxon>
        <taxon>Bacillati</taxon>
        <taxon>Chloroflexota</taxon>
        <taxon>Chloroflexia</taxon>
        <taxon>environmental samples</taxon>
    </lineage>
</organism>
<feature type="compositionally biased region" description="Low complexity" evidence="1">
    <location>
        <begin position="1"/>
        <end position="24"/>
    </location>
</feature>
<feature type="compositionally biased region" description="Polar residues" evidence="1">
    <location>
        <begin position="25"/>
        <end position="40"/>
    </location>
</feature>
<feature type="region of interest" description="Disordered" evidence="1">
    <location>
        <begin position="1"/>
        <end position="40"/>
    </location>
</feature>
<reference evidence="2" key="1">
    <citation type="submission" date="2020-02" db="EMBL/GenBank/DDBJ databases">
        <authorList>
            <person name="Meier V. D."/>
        </authorList>
    </citation>
    <scope>NUCLEOTIDE SEQUENCE</scope>
    <source>
        <strain evidence="2">AVDCRST_MAG93</strain>
    </source>
</reference>
<protein>
    <submittedName>
        <fullName evidence="2">Uncharacterized protein</fullName>
    </submittedName>
</protein>
<gene>
    <name evidence="2" type="ORF">AVDCRST_MAG93-932</name>
</gene>
<evidence type="ECO:0000256" key="1">
    <source>
        <dbReference type="SAM" id="MobiDB-lite"/>
    </source>
</evidence>
<feature type="non-terminal residue" evidence="2">
    <location>
        <position position="40"/>
    </location>
</feature>
<dbReference type="AlphaFoldDB" id="A0A6J4HT31"/>
<feature type="non-terminal residue" evidence="2">
    <location>
        <position position="1"/>
    </location>
</feature>
<dbReference type="EMBL" id="CADCTR010000307">
    <property type="protein sequence ID" value="CAA9232211.1"/>
    <property type="molecule type" value="Genomic_DNA"/>
</dbReference>